<feature type="signal peptide" evidence="6">
    <location>
        <begin position="1"/>
        <end position="21"/>
    </location>
</feature>
<evidence type="ECO:0000256" key="2">
    <source>
        <dbReference type="ARBA" id="ARBA00022729"/>
    </source>
</evidence>
<dbReference type="Pfam" id="PF06788">
    <property type="entry name" value="UPF0257"/>
    <property type="match status" value="1"/>
</dbReference>
<evidence type="ECO:0000256" key="4">
    <source>
        <dbReference type="ARBA" id="ARBA00023139"/>
    </source>
</evidence>
<comment type="caution">
    <text evidence="7">The sequence shown here is derived from an EMBL/GenBank/DDBJ whole genome shotgun (WGS) entry which is preliminary data.</text>
</comment>
<evidence type="ECO:0000256" key="6">
    <source>
        <dbReference type="SAM" id="SignalP"/>
    </source>
</evidence>
<gene>
    <name evidence="7" type="ORF">CYR32_07070</name>
</gene>
<reference evidence="7 8" key="1">
    <citation type="submission" date="2017-12" db="EMBL/GenBank/DDBJ databases">
        <title>Characterization of six clinical isolates of Enterochimera gen. nov., a novel genus of the Yersiniaciae family and the three species Enterochimera arupensis sp. nov., Enterochimera coloradensis sp. nov, and Enterochimera californica sp. nov.</title>
        <authorList>
            <person name="Rossi A."/>
            <person name="Fisher M."/>
        </authorList>
    </citation>
    <scope>NUCLEOTIDE SEQUENCE [LARGE SCALE GENOMIC DNA]</scope>
    <source>
        <strain evidence="8">2016-Iso4</strain>
    </source>
</reference>
<dbReference type="AlphaFoldDB" id="A0A2N5E7X5"/>
<protein>
    <submittedName>
        <fullName evidence="7">YnfC family lipoprotein</fullName>
    </submittedName>
</protein>
<keyword evidence="4" id="KW-0564">Palmitate</keyword>
<evidence type="ECO:0000256" key="1">
    <source>
        <dbReference type="ARBA" id="ARBA00022475"/>
    </source>
</evidence>
<evidence type="ECO:0000256" key="3">
    <source>
        <dbReference type="ARBA" id="ARBA00023136"/>
    </source>
</evidence>
<dbReference type="GO" id="GO:0005886">
    <property type="term" value="C:plasma membrane"/>
    <property type="evidence" value="ECO:0007669"/>
    <property type="project" value="InterPro"/>
</dbReference>
<dbReference type="EMBL" id="PJZH01000004">
    <property type="protein sequence ID" value="PLR37566.1"/>
    <property type="molecule type" value="Genomic_DNA"/>
</dbReference>
<dbReference type="OrthoDB" id="6622075at2"/>
<name>A0A2N5E7X5_9GAMM</name>
<feature type="chain" id="PRO_5014943975" evidence="6">
    <location>
        <begin position="22"/>
        <end position="244"/>
    </location>
</feature>
<evidence type="ECO:0000256" key="5">
    <source>
        <dbReference type="ARBA" id="ARBA00023288"/>
    </source>
</evidence>
<sequence length="244" mass="27060">MNKDRNVKKALCLIVAAGALAACDARGPEPVNPSLASLANIFGFDALRGKVKQFTQIQRGEDGKISARVSATLDKQGCVQRLRSFQPAMKVDVDMVKEGDYFVDRTSRKKMYQLDAQCRLARTVDGSLEYKKDAKGFITEVVKTENDDAFAGYRYDALGFPRHTLFQNAQGKTEIDVKEDAPDTRRMDATLEARVDGKLAGVTKIRCHYDAHFNPVQCAAAVVAEGEYGSATLNYTQTYQTTYY</sequence>
<organism evidence="7 8">
    <name type="scientific">Chimaeribacter coloradensis</name>
    <dbReference type="NCBI Taxonomy" id="2060068"/>
    <lineage>
        <taxon>Bacteria</taxon>
        <taxon>Pseudomonadati</taxon>
        <taxon>Pseudomonadota</taxon>
        <taxon>Gammaproteobacteria</taxon>
        <taxon>Enterobacterales</taxon>
        <taxon>Yersiniaceae</taxon>
        <taxon>Chimaeribacter</taxon>
    </lineage>
</organism>
<keyword evidence="1" id="KW-1003">Cell membrane</keyword>
<dbReference type="InterPro" id="IPR010646">
    <property type="entry name" value="UPF0257"/>
</dbReference>
<keyword evidence="8" id="KW-1185">Reference proteome</keyword>
<proteinExistence type="predicted"/>
<evidence type="ECO:0000313" key="8">
    <source>
        <dbReference type="Proteomes" id="UP000234503"/>
    </source>
</evidence>
<dbReference type="PROSITE" id="PS51257">
    <property type="entry name" value="PROKAR_LIPOPROTEIN"/>
    <property type="match status" value="1"/>
</dbReference>
<keyword evidence="2 6" id="KW-0732">Signal</keyword>
<dbReference type="Proteomes" id="UP000234503">
    <property type="component" value="Unassembled WGS sequence"/>
</dbReference>
<keyword evidence="3" id="KW-0472">Membrane</keyword>
<keyword evidence="5 7" id="KW-0449">Lipoprotein</keyword>
<evidence type="ECO:0000313" key="7">
    <source>
        <dbReference type="EMBL" id="PLR37566.1"/>
    </source>
</evidence>
<accession>A0A2N5E7X5</accession>